<proteinExistence type="predicted"/>
<comment type="subcellular location">
    <subcellularLocation>
        <location evidence="1">Membrane</location>
        <topology evidence="1">Multi-pass membrane protein</topology>
    </subcellularLocation>
</comment>
<dbReference type="GO" id="GO:0016020">
    <property type="term" value="C:membrane"/>
    <property type="evidence" value="ECO:0007669"/>
    <property type="project" value="UniProtKB-SubCell"/>
</dbReference>
<dbReference type="PIRSF" id="PIRSF006060">
    <property type="entry name" value="AA_transporter"/>
    <property type="match status" value="1"/>
</dbReference>
<evidence type="ECO:0000256" key="4">
    <source>
        <dbReference type="ARBA" id="ARBA00022989"/>
    </source>
</evidence>
<evidence type="ECO:0000256" key="1">
    <source>
        <dbReference type="ARBA" id="ARBA00004141"/>
    </source>
</evidence>
<evidence type="ECO:0000313" key="8">
    <source>
        <dbReference type="Proteomes" id="UP000250140"/>
    </source>
</evidence>
<evidence type="ECO:0000256" key="3">
    <source>
        <dbReference type="ARBA" id="ARBA00022692"/>
    </source>
</evidence>
<evidence type="ECO:0000256" key="6">
    <source>
        <dbReference type="SAM" id="Phobius"/>
    </source>
</evidence>
<feature type="transmembrane region" description="Helical" evidence="6">
    <location>
        <begin position="458"/>
        <end position="477"/>
    </location>
</feature>
<dbReference type="OrthoDB" id="3257095at2759"/>
<dbReference type="EMBL" id="KV749182">
    <property type="protein sequence ID" value="OCL10710.1"/>
    <property type="molecule type" value="Genomic_DNA"/>
</dbReference>
<dbReference type="GO" id="GO:0022857">
    <property type="term" value="F:transmembrane transporter activity"/>
    <property type="evidence" value="ECO:0007669"/>
    <property type="project" value="InterPro"/>
</dbReference>
<keyword evidence="3 6" id="KW-0812">Transmembrane</keyword>
<feature type="transmembrane region" description="Helical" evidence="6">
    <location>
        <begin position="413"/>
        <end position="438"/>
    </location>
</feature>
<feature type="transmembrane region" description="Helical" evidence="6">
    <location>
        <begin position="131"/>
        <end position="157"/>
    </location>
</feature>
<dbReference type="PANTHER" id="PTHR45649">
    <property type="entry name" value="AMINO-ACID PERMEASE BAT1"/>
    <property type="match status" value="1"/>
</dbReference>
<accession>A0A8E2F5I0</accession>
<reference evidence="7 8" key="1">
    <citation type="journal article" date="2016" name="Nat. Commun.">
        <title>Ectomycorrhizal ecology is imprinted in the genome of the dominant symbiotic fungus Cenococcum geophilum.</title>
        <authorList>
            <consortium name="DOE Joint Genome Institute"/>
            <person name="Peter M."/>
            <person name="Kohler A."/>
            <person name="Ohm R.A."/>
            <person name="Kuo A."/>
            <person name="Krutzmann J."/>
            <person name="Morin E."/>
            <person name="Arend M."/>
            <person name="Barry K.W."/>
            <person name="Binder M."/>
            <person name="Choi C."/>
            <person name="Clum A."/>
            <person name="Copeland A."/>
            <person name="Grisel N."/>
            <person name="Haridas S."/>
            <person name="Kipfer T."/>
            <person name="LaButti K."/>
            <person name="Lindquist E."/>
            <person name="Lipzen A."/>
            <person name="Maire R."/>
            <person name="Meier B."/>
            <person name="Mihaltcheva S."/>
            <person name="Molinier V."/>
            <person name="Murat C."/>
            <person name="Poggeler S."/>
            <person name="Quandt C.A."/>
            <person name="Sperisen C."/>
            <person name="Tritt A."/>
            <person name="Tisserant E."/>
            <person name="Crous P.W."/>
            <person name="Henrissat B."/>
            <person name="Nehls U."/>
            <person name="Egli S."/>
            <person name="Spatafora J.W."/>
            <person name="Grigoriev I.V."/>
            <person name="Martin F.M."/>
        </authorList>
    </citation>
    <scope>NUCLEOTIDE SEQUENCE [LARGE SCALE GENOMIC DNA]</scope>
    <source>
        <strain evidence="7 8">CBS 207.34</strain>
    </source>
</reference>
<dbReference type="InterPro" id="IPR002293">
    <property type="entry name" value="AA/rel_permease1"/>
</dbReference>
<evidence type="ECO:0000256" key="5">
    <source>
        <dbReference type="ARBA" id="ARBA00023136"/>
    </source>
</evidence>
<keyword evidence="2" id="KW-0813">Transport</keyword>
<evidence type="ECO:0000313" key="7">
    <source>
        <dbReference type="EMBL" id="OCL10710.1"/>
    </source>
</evidence>
<keyword evidence="8" id="KW-1185">Reference proteome</keyword>
<feature type="transmembrane region" description="Helical" evidence="6">
    <location>
        <begin position="248"/>
        <end position="267"/>
    </location>
</feature>
<dbReference type="Pfam" id="PF13520">
    <property type="entry name" value="AA_permease_2"/>
    <property type="match status" value="1"/>
</dbReference>
<dbReference type="Proteomes" id="UP000250140">
    <property type="component" value="Unassembled WGS sequence"/>
</dbReference>
<keyword evidence="5 6" id="KW-0472">Membrane</keyword>
<sequence length="531" mass="58463">MADEKAVNLAPRSHIAEVGQEPEWKSNSASLPPENGYSARRKPRIELERYISLKPMVSFGLTLQASWEAVAVSFQAALLNGGSTSLVYGMLLVWLGCSALAASLGEMASVDPAVGAQYRWAARYAPSSMKPAFWGLMQGWLTVVAWMASCALTPFVLGTMIQSMIIFNYPNYVPQRWHATLLMWACTVVPVVCNFYARRTLVALEMIGGICHFLFFIITVVVLGILAPRSTNEFVWTTSVSGISGWDNPGVAFCLGLLVPAFCLAGFDGVLHMSDETKDAPRQAPRSMFLTVAINGVFAFAFIICLLYCIGDTQALLSSPSLPILLVFYTATKSVAATNALMVMILFVCFVGNFSVFASVSRLTWAFARDRGLPFPEFFSYVHPTLKIPTNALYLVAILCCLLALINIPSTTAFYAVISLATFSLYLSYIPPLVFLVIRKLEGKAPPRGPWNLGRWGLPINIFAICYAVFMVIWLTFPTTRPVTKDTMNYAAPVWITCFVLALADYFISGHKRFRLPDDMKHVDGVEPAVT</sequence>
<feature type="transmembrane region" description="Helical" evidence="6">
    <location>
        <begin position="288"/>
        <end position="309"/>
    </location>
</feature>
<gene>
    <name evidence="7" type="ORF">AOQ84DRAFT_336997</name>
</gene>
<feature type="transmembrane region" description="Helical" evidence="6">
    <location>
        <begin position="343"/>
        <end position="368"/>
    </location>
</feature>
<feature type="transmembrane region" description="Helical" evidence="6">
    <location>
        <begin position="388"/>
        <end position="406"/>
    </location>
</feature>
<feature type="transmembrane region" description="Helical" evidence="6">
    <location>
        <begin position="177"/>
        <end position="197"/>
    </location>
</feature>
<feature type="transmembrane region" description="Helical" evidence="6">
    <location>
        <begin position="489"/>
        <end position="508"/>
    </location>
</feature>
<name>A0A8E2F5I0_9PEZI</name>
<organism evidence="7 8">
    <name type="scientific">Glonium stellatum</name>
    <dbReference type="NCBI Taxonomy" id="574774"/>
    <lineage>
        <taxon>Eukaryota</taxon>
        <taxon>Fungi</taxon>
        <taxon>Dikarya</taxon>
        <taxon>Ascomycota</taxon>
        <taxon>Pezizomycotina</taxon>
        <taxon>Dothideomycetes</taxon>
        <taxon>Pleosporomycetidae</taxon>
        <taxon>Gloniales</taxon>
        <taxon>Gloniaceae</taxon>
        <taxon>Glonium</taxon>
    </lineage>
</organism>
<evidence type="ECO:0000256" key="2">
    <source>
        <dbReference type="ARBA" id="ARBA00022448"/>
    </source>
</evidence>
<protein>
    <submittedName>
        <fullName evidence="7">Amino acid transporter</fullName>
    </submittedName>
</protein>
<dbReference type="Gene3D" id="1.20.1740.10">
    <property type="entry name" value="Amino acid/polyamine transporter I"/>
    <property type="match status" value="1"/>
</dbReference>
<dbReference type="PANTHER" id="PTHR45649:SF5">
    <property type="entry name" value="GABA TRANSPORTER (EUROFUNG)-RELATED"/>
    <property type="match status" value="1"/>
</dbReference>
<dbReference type="AlphaFoldDB" id="A0A8E2F5I0"/>
<feature type="transmembrane region" description="Helical" evidence="6">
    <location>
        <begin position="209"/>
        <end position="228"/>
    </location>
</feature>
<keyword evidence="4 6" id="KW-1133">Transmembrane helix</keyword>